<protein>
    <submittedName>
        <fullName evidence="1">Uncharacterized protein</fullName>
    </submittedName>
</protein>
<dbReference type="EMBL" id="GBXM01085433">
    <property type="protein sequence ID" value="JAH23144.1"/>
    <property type="molecule type" value="Transcribed_RNA"/>
</dbReference>
<dbReference type="AlphaFoldDB" id="A0A0E9R1Z0"/>
<sequence length="33" mass="3889">MTHICLSLMLCENLIRHHSRGRSGLRVFTLHQQ</sequence>
<proteinExistence type="predicted"/>
<reference evidence="1" key="1">
    <citation type="submission" date="2014-11" db="EMBL/GenBank/DDBJ databases">
        <authorList>
            <person name="Amaro Gonzalez C."/>
        </authorList>
    </citation>
    <scope>NUCLEOTIDE SEQUENCE</scope>
</reference>
<reference evidence="1" key="2">
    <citation type="journal article" date="2015" name="Fish Shellfish Immunol.">
        <title>Early steps in the European eel (Anguilla anguilla)-Vibrio vulnificus interaction in the gills: Role of the RtxA13 toxin.</title>
        <authorList>
            <person name="Callol A."/>
            <person name="Pajuelo D."/>
            <person name="Ebbesson L."/>
            <person name="Teles M."/>
            <person name="MacKenzie S."/>
            <person name="Amaro C."/>
        </authorList>
    </citation>
    <scope>NUCLEOTIDE SEQUENCE</scope>
</reference>
<accession>A0A0E9R1Z0</accession>
<organism evidence="1">
    <name type="scientific">Anguilla anguilla</name>
    <name type="common">European freshwater eel</name>
    <name type="synonym">Muraena anguilla</name>
    <dbReference type="NCBI Taxonomy" id="7936"/>
    <lineage>
        <taxon>Eukaryota</taxon>
        <taxon>Metazoa</taxon>
        <taxon>Chordata</taxon>
        <taxon>Craniata</taxon>
        <taxon>Vertebrata</taxon>
        <taxon>Euteleostomi</taxon>
        <taxon>Actinopterygii</taxon>
        <taxon>Neopterygii</taxon>
        <taxon>Teleostei</taxon>
        <taxon>Anguilliformes</taxon>
        <taxon>Anguillidae</taxon>
        <taxon>Anguilla</taxon>
    </lineage>
</organism>
<evidence type="ECO:0000313" key="1">
    <source>
        <dbReference type="EMBL" id="JAH23144.1"/>
    </source>
</evidence>
<name>A0A0E9R1Z0_ANGAN</name>